<reference evidence="2" key="1">
    <citation type="journal article" date="2015" name="Nature">
        <title>Complex archaea that bridge the gap between prokaryotes and eukaryotes.</title>
        <authorList>
            <person name="Spang A."/>
            <person name="Saw J.H."/>
            <person name="Jorgensen S.L."/>
            <person name="Zaremba-Niedzwiedzka K."/>
            <person name="Martijn J."/>
            <person name="Lind A.E."/>
            <person name="van Eijk R."/>
            <person name="Schleper C."/>
            <person name="Guy L."/>
            <person name="Ettema T.J."/>
        </authorList>
    </citation>
    <scope>NUCLEOTIDE SEQUENCE</scope>
</reference>
<gene>
    <name evidence="2" type="ORF">LCGC14_2499420</name>
</gene>
<keyword evidence="1" id="KW-0472">Membrane</keyword>
<feature type="non-terminal residue" evidence="2">
    <location>
        <position position="120"/>
    </location>
</feature>
<keyword evidence="1" id="KW-0812">Transmembrane</keyword>
<accession>A0A0F9DW34</accession>
<organism evidence="2">
    <name type="scientific">marine sediment metagenome</name>
    <dbReference type="NCBI Taxonomy" id="412755"/>
    <lineage>
        <taxon>unclassified sequences</taxon>
        <taxon>metagenomes</taxon>
        <taxon>ecological metagenomes</taxon>
    </lineage>
</organism>
<protein>
    <submittedName>
        <fullName evidence="2">Uncharacterized protein</fullName>
    </submittedName>
</protein>
<evidence type="ECO:0000313" key="2">
    <source>
        <dbReference type="EMBL" id="KKL16053.1"/>
    </source>
</evidence>
<comment type="caution">
    <text evidence="2">The sequence shown here is derived from an EMBL/GenBank/DDBJ whole genome shotgun (WGS) entry which is preliminary data.</text>
</comment>
<dbReference type="EMBL" id="LAZR01039815">
    <property type="protein sequence ID" value="KKL16053.1"/>
    <property type="molecule type" value="Genomic_DNA"/>
</dbReference>
<feature type="transmembrane region" description="Helical" evidence="1">
    <location>
        <begin position="23"/>
        <end position="41"/>
    </location>
</feature>
<sequence>MILDHALVTAAVVLMDAGIPHTLIEYLILFLFGGGGAWKAYTYRQNRNGNDKLSSKIREAVQNAINAEAVARASLFKKHIKEAHEPLLVELKDLCKISEKTYAELHTYIEIQKDRDLRGG</sequence>
<name>A0A0F9DW34_9ZZZZ</name>
<keyword evidence="1" id="KW-1133">Transmembrane helix</keyword>
<proteinExistence type="predicted"/>
<evidence type="ECO:0000256" key="1">
    <source>
        <dbReference type="SAM" id="Phobius"/>
    </source>
</evidence>
<dbReference type="AlphaFoldDB" id="A0A0F9DW34"/>